<keyword evidence="4" id="KW-1185">Reference proteome</keyword>
<feature type="compositionally biased region" description="Basic and acidic residues" evidence="1">
    <location>
        <begin position="34"/>
        <end position="48"/>
    </location>
</feature>
<evidence type="ECO:0000313" key="2">
    <source>
        <dbReference type="EMBL" id="CAA2622269.1"/>
    </source>
</evidence>
<evidence type="ECO:0000313" key="4">
    <source>
        <dbReference type="Proteomes" id="UP000663760"/>
    </source>
</evidence>
<feature type="region of interest" description="Disordered" evidence="1">
    <location>
        <begin position="13"/>
        <end position="48"/>
    </location>
</feature>
<dbReference type="AlphaFoldDB" id="A0A7I8KKH9"/>
<dbReference type="EMBL" id="LR743593">
    <property type="protein sequence ID" value="CAA2622269.1"/>
    <property type="molecule type" value="Genomic_DNA"/>
</dbReference>
<gene>
    <name evidence="2" type="ORF">SI7747_06008319</name>
    <name evidence="3" type="ORF">SI8410_06008962</name>
</gene>
<reference evidence="3" key="1">
    <citation type="submission" date="2020-02" db="EMBL/GenBank/DDBJ databases">
        <authorList>
            <person name="Scholz U."/>
            <person name="Mascher M."/>
            <person name="Fiebig A."/>
        </authorList>
    </citation>
    <scope>NUCLEOTIDE SEQUENCE</scope>
</reference>
<protein>
    <submittedName>
        <fullName evidence="3">Uncharacterized protein</fullName>
    </submittedName>
</protein>
<proteinExistence type="predicted"/>
<dbReference type="Proteomes" id="UP000663760">
    <property type="component" value="Chromosome 6"/>
</dbReference>
<sequence>MSSLRLLFVVDPVHPPTRNLPPVEIQKNASYRRTFGDGHRPSKSDKNE</sequence>
<dbReference type="EMBL" id="LR746269">
    <property type="protein sequence ID" value="CAA7398297.1"/>
    <property type="molecule type" value="Genomic_DNA"/>
</dbReference>
<organism evidence="3 4">
    <name type="scientific">Spirodela intermedia</name>
    <name type="common">Intermediate duckweed</name>
    <dbReference type="NCBI Taxonomy" id="51605"/>
    <lineage>
        <taxon>Eukaryota</taxon>
        <taxon>Viridiplantae</taxon>
        <taxon>Streptophyta</taxon>
        <taxon>Embryophyta</taxon>
        <taxon>Tracheophyta</taxon>
        <taxon>Spermatophyta</taxon>
        <taxon>Magnoliopsida</taxon>
        <taxon>Liliopsida</taxon>
        <taxon>Araceae</taxon>
        <taxon>Lemnoideae</taxon>
        <taxon>Spirodela</taxon>
    </lineage>
</organism>
<accession>A0A7I8KKH9</accession>
<evidence type="ECO:0000313" key="3">
    <source>
        <dbReference type="EMBL" id="CAA7398297.1"/>
    </source>
</evidence>
<evidence type="ECO:0000256" key="1">
    <source>
        <dbReference type="SAM" id="MobiDB-lite"/>
    </source>
</evidence>
<name>A0A7I8KKH9_SPIIN</name>